<protein>
    <recommendedName>
        <fullName evidence="3 5">Prokaryotic ubiquitin-like protein Pup</fullName>
    </recommendedName>
    <alternativeName>
        <fullName evidence="4 5">Bacterial ubiquitin-like modifier</fullName>
    </alternativeName>
</protein>
<reference evidence="8" key="1">
    <citation type="submission" date="2015-02" db="EMBL/GenBank/DDBJ databases">
        <title>Draft Genome of Frankia sp. CpI1-S.</title>
        <authorList>
            <person name="Oshone R.T."/>
            <person name="Ngom M."/>
            <person name="Ghodhbane-Gtari F."/>
            <person name="Gtari M."/>
            <person name="Morris K."/>
            <person name="Thomas K."/>
            <person name="Sen A."/>
            <person name="Tisa L.S."/>
        </authorList>
    </citation>
    <scope>NUCLEOTIDE SEQUENCE [LARGE SCALE GENOMIC DNA]</scope>
    <source>
        <strain evidence="8">CpI1-S</strain>
    </source>
</reference>
<evidence type="ECO:0000256" key="6">
    <source>
        <dbReference type="SAM" id="MobiDB-lite"/>
    </source>
</evidence>
<feature type="region of interest" description="ARC ATPase binding" evidence="5">
    <location>
        <begin position="29"/>
        <end position="66"/>
    </location>
</feature>
<organism evidence="7 8">
    <name type="scientific">Frankia torreyi</name>
    <dbReference type="NCBI Taxonomy" id="1856"/>
    <lineage>
        <taxon>Bacteria</taxon>
        <taxon>Bacillati</taxon>
        <taxon>Actinomycetota</taxon>
        <taxon>Actinomycetes</taxon>
        <taxon>Frankiales</taxon>
        <taxon>Frankiaceae</taxon>
        <taxon>Frankia</taxon>
    </lineage>
</organism>
<feature type="compositionally biased region" description="Basic and acidic residues" evidence="6">
    <location>
        <begin position="31"/>
        <end position="41"/>
    </location>
</feature>
<dbReference type="UniPathway" id="UPA00997"/>
<keyword evidence="5" id="KW-0833">Ubl conjugation pathway</keyword>
<dbReference type="GO" id="GO:0010498">
    <property type="term" value="P:proteasomal protein catabolic process"/>
    <property type="evidence" value="ECO:0007669"/>
    <property type="project" value="UniProtKB-UniRule"/>
</dbReference>
<evidence type="ECO:0000256" key="1">
    <source>
        <dbReference type="ARBA" id="ARBA00004707"/>
    </source>
</evidence>
<dbReference type="EMBL" id="JYFN01000016">
    <property type="protein sequence ID" value="KJE23149.1"/>
    <property type="molecule type" value="Genomic_DNA"/>
</dbReference>
<dbReference type="InterPro" id="IPR008515">
    <property type="entry name" value="Ubiquitin-like_Pup"/>
</dbReference>
<evidence type="ECO:0000256" key="5">
    <source>
        <dbReference type="HAMAP-Rule" id="MF_02106"/>
    </source>
</evidence>
<evidence type="ECO:0000256" key="4">
    <source>
        <dbReference type="ARBA" id="ARBA00032321"/>
    </source>
</evidence>
<dbReference type="AlphaFoldDB" id="A0A0D8BGP0"/>
<comment type="caution">
    <text evidence="5">Lacks conserved residue(s) required for the propagation of feature annotation.</text>
</comment>
<feature type="cross-link" description="Isoglutamyl lysine isopeptide (Glu-Lys) (interchain with K-? in acceptor proteins)" evidence="5">
    <location>
        <position position="72"/>
    </location>
</feature>
<dbReference type="OrthoDB" id="3254977at2"/>
<comment type="pathway">
    <text evidence="1 5">Protein degradation; proteasomal Pup-dependent pathway.</text>
</comment>
<evidence type="ECO:0000256" key="3">
    <source>
        <dbReference type="ARBA" id="ARBA00016748"/>
    </source>
</evidence>
<reference evidence="7 8" key="2">
    <citation type="journal article" date="2016" name="Genome Announc.">
        <title>Permanent Draft Genome Sequences for Two Variants of Frankia sp. Strain CpI1, the First Frankia Strain Isolated from Root Nodules of Comptonia peregrina.</title>
        <authorList>
            <person name="Oshone R."/>
            <person name="Hurst S.G.IV."/>
            <person name="Abebe-Akele F."/>
            <person name="Simpson S."/>
            <person name="Morris K."/>
            <person name="Thomas W.K."/>
            <person name="Tisa L.S."/>
        </authorList>
    </citation>
    <scope>NUCLEOTIDE SEQUENCE [LARGE SCALE GENOMIC DNA]</scope>
    <source>
        <strain evidence="8">CpI1-S</strain>
    </source>
</reference>
<keyword evidence="5" id="KW-1017">Isopeptide bond</keyword>
<accession>A0A0D8BGP0</accession>
<gene>
    <name evidence="5" type="primary">pup</name>
    <name evidence="7" type="ORF">FF36_02577</name>
</gene>
<dbReference type="GO" id="GO:0070490">
    <property type="term" value="P:protein pupylation"/>
    <property type="evidence" value="ECO:0007669"/>
    <property type="project" value="UniProtKB-UniRule"/>
</dbReference>
<dbReference type="HAMAP" id="MF_02106">
    <property type="entry name" value="Pup"/>
    <property type="match status" value="1"/>
</dbReference>
<dbReference type="GO" id="GO:0019941">
    <property type="term" value="P:modification-dependent protein catabolic process"/>
    <property type="evidence" value="ECO:0007669"/>
    <property type="project" value="UniProtKB-UniRule"/>
</dbReference>
<comment type="domain">
    <text evidence="5">The N-terminal unstructured half of Pup provides a signal required to initiate unfolding and degradation by the proteasome but is not needed for pupylation, while the C-terminal helical half of Pup interacts with ARC to target proteins to the proteasome.</text>
</comment>
<dbReference type="Proteomes" id="UP000032545">
    <property type="component" value="Unassembled WGS sequence"/>
</dbReference>
<name>A0A0D8BGP0_9ACTN</name>
<evidence type="ECO:0000313" key="7">
    <source>
        <dbReference type="EMBL" id="KJE23149.1"/>
    </source>
</evidence>
<evidence type="ECO:0000256" key="2">
    <source>
        <dbReference type="ARBA" id="ARBA00010616"/>
    </source>
</evidence>
<dbReference type="NCBIfam" id="TIGR03687">
    <property type="entry name" value="pupylate_cterm"/>
    <property type="match status" value="1"/>
</dbReference>
<comment type="function">
    <text evidence="5">Protein modifier that is covalently attached to lysine residues of substrate proteins, thereby targeting them for proteasomal degradation. The tagging system is termed pupylation.</text>
</comment>
<dbReference type="RefSeq" id="WP_044885205.1">
    <property type="nucleotide sequence ID" value="NZ_JYFN01000016.1"/>
</dbReference>
<comment type="subunit">
    <text evidence="5">Strongly interacts with the proteasome-associated ATPase ARC through a hydrophobic interface; the interacting region of Pup lies in its C-terminal half. There is one Pup binding site per ARC hexamer ring.</text>
</comment>
<dbReference type="Pfam" id="PF05639">
    <property type="entry name" value="Pup"/>
    <property type="match status" value="1"/>
</dbReference>
<comment type="caution">
    <text evidence="7">The sequence shown here is derived from an EMBL/GenBank/DDBJ whole genome shotgun (WGS) entry which is preliminary data.</text>
</comment>
<evidence type="ECO:0000313" key="8">
    <source>
        <dbReference type="Proteomes" id="UP000032545"/>
    </source>
</evidence>
<comment type="similarity">
    <text evidence="2 5">Belongs to the prokaryotic ubiquitin-like protein family.</text>
</comment>
<feature type="region of interest" description="Disordered" evidence="6">
    <location>
        <begin position="1"/>
        <end position="41"/>
    </location>
</feature>
<feature type="compositionally biased region" description="Gly residues" evidence="6">
    <location>
        <begin position="1"/>
        <end position="10"/>
    </location>
</feature>
<sequence>MATRDSGGGQQHTNRQADEVEEVAAEGNEASDLKERHEKLSEDVDSLLDEIDDVLEENAEEFVKGYVQKGGE</sequence>
<dbReference type="GO" id="GO:0031386">
    <property type="term" value="F:protein tag activity"/>
    <property type="evidence" value="ECO:0007669"/>
    <property type="project" value="UniProtKB-UniRule"/>
</dbReference>
<keyword evidence="8" id="KW-1185">Reference proteome</keyword>
<dbReference type="PATRIC" id="fig|1502723.3.peg.1687"/>
<dbReference type="GO" id="GO:0070628">
    <property type="term" value="F:proteasome binding"/>
    <property type="evidence" value="ECO:0007669"/>
    <property type="project" value="UniProtKB-UniRule"/>
</dbReference>
<proteinExistence type="inferred from homology"/>